<accession>A0A499UYC5</accession>
<reference evidence="2 3" key="1">
    <citation type="journal article" date="2020" name="Int. J. Syst. Evol. Microbiol.">
        <title>Reclassification of Streptomyces castelarensis and Streptomyces sporoclivatus as later heterotypic synonyms of Streptomyces antimycoticus.</title>
        <authorList>
            <person name="Komaki H."/>
            <person name="Tamura T."/>
        </authorList>
    </citation>
    <scope>NUCLEOTIDE SEQUENCE [LARGE SCALE GENOMIC DNA]</scope>
    <source>
        <strain evidence="2 3">NBRC 100767</strain>
    </source>
</reference>
<feature type="region of interest" description="Disordered" evidence="1">
    <location>
        <begin position="1"/>
        <end position="23"/>
    </location>
</feature>
<proteinExistence type="predicted"/>
<sequence>MTTIHLNSTRPHGLSGGSKSLNGDCSTSLVSQVTGVKGSARPVRGIPNSEAELCCWLTTPQPVYERVAPGGGAAVRE</sequence>
<gene>
    <name evidence="2" type="ORF">SSPO_049890</name>
</gene>
<protein>
    <submittedName>
        <fullName evidence="2">Uncharacterized protein</fullName>
    </submittedName>
</protein>
<feature type="compositionally biased region" description="Polar residues" evidence="1">
    <location>
        <begin position="1"/>
        <end position="10"/>
    </location>
</feature>
<dbReference type="EMBL" id="AP019620">
    <property type="protein sequence ID" value="BBJ42271.1"/>
    <property type="molecule type" value="Genomic_DNA"/>
</dbReference>
<evidence type="ECO:0000256" key="1">
    <source>
        <dbReference type="SAM" id="MobiDB-lite"/>
    </source>
</evidence>
<evidence type="ECO:0000313" key="2">
    <source>
        <dbReference type="EMBL" id="BBJ42271.1"/>
    </source>
</evidence>
<evidence type="ECO:0000313" key="3">
    <source>
        <dbReference type="Proteomes" id="UP000463951"/>
    </source>
</evidence>
<organism evidence="2 3">
    <name type="scientific">Streptomyces antimycoticus</name>
    <dbReference type="NCBI Taxonomy" id="68175"/>
    <lineage>
        <taxon>Bacteria</taxon>
        <taxon>Bacillati</taxon>
        <taxon>Actinomycetota</taxon>
        <taxon>Actinomycetes</taxon>
        <taxon>Kitasatosporales</taxon>
        <taxon>Streptomycetaceae</taxon>
        <taxon>Streptomyces</taxon>
        <taxon>Streptomyces violaceusniger group</taxon>
    </lineage>
</organism>
<dbReference type="Proteomes" id="UP000463951">
    <property type="component" value="Chromosome"/>
</dbReference>
<dbReference type="AlphaFoldDB" id="A0A499UYC5"/>
<name>A0A499UYC5_9ACTN</name>